<proteinExistence type="predicted"/>
<dbReference type="Proteomes" id="UP000230069">
    <property type="component" value="Unassembled WGS sequence"/>
</dbReference>
<keyword evidence="2" id="KW-1185">Reference proteome</keyword>
<sequence>MEIRISFSFLSRLRDLSRHSDGTVNQRLMNLIETAVKVSPQTGKGVAVSDITVDSSRNLLPVSLTT</sequence>
<name>A0A2G5DU97_AQUCA</name>
<organism evidence="1 2">
    <name type="scientific">Aquilegia coerulea</name>
    <name type="common">Rocky mountain columbine</name>
    <dbReference type="NCBI Taxonomy" id="218851"/>
    <lineage>
        <taxon>Eukaryota</taxon>
        <taxon>Viridiplantae</taxon>
        <taxon>Streptophyta</taxon>
        <taxon>Embryophyta</taxon>
        <taxon>Tracheophyta</taxon>
        <taxon>Spermatophyta</taxon>
        <taxon>Magnoliopsida</taxon>
        <taxon>Ranunculales</taxon>
        <taxon>Ranunculaceae</taxon>
        <taxon>Thalictroideae</taxon>
        <taxon>Aquilegia</taxon>
    </lineage>
</organism>
<dbReference type="OrthoDB" id="408631at2759"/>
<gene>
    <name evidence="1" type="ORF">AQUCO_01400052v1</name>
</gene>
<dbReference type="EMBL" id="KZ305031">
    <property type="protein sequence ID" value="PIA47082.1"/>
    <property type="molecule type" value="Genomic_DNA"/>
</dbReference>
<evidence type="ECO:0000313" key="1">
    <source>
        <dbReference type="EMBL" id="PIA47082.1"/>
    </source>
</evidence>
<reference evidence="1 2" key="1">
    <citation type="submission" date="2017-09" db="EMBL/GenBank/DDBJ databases">
        <title>WGS assembly of Aquilegia coerulea Goldsmith.</title>
        <authorList>
            <person name="Hodges S."/>
            <person name="Kramer E."/>
            <person name="Nordborg M."/>
            <person name="Tomkins J."/>
            <person name="Borevitz J."/>
            <person name="Derieg N."/>
            <person name="Yan J."/>
            <person name="Mihaltcheva S."/>
            <person name="Hayes R.D."/>
            <person name="Rokhsar D."/>
        </authorList>
    </citation>
    <scope>NUCLEOTIDE SEQUENCE [LARGE SCALE GENOMIC DNA]</scope>
    <source>
        <strain evidence="2">cv. Goldsmith</strain>
    </source>
</reference>
<protein>
    <submittedName>
        <fullName evidence="1">Uncharacterized protein</fullName>
    </submittedName>
</protein>
<evidence type="ECO:0000313" key="2">
    <source>
        <dbReference type="Proteomes" id="UP000230069"/>
    </source>
</evidence>
<dbReference type="AlphaFoldDB" id="A0A2G5DU97"/>
<accession>A0A2G5DU97</accession>
<dbReference type="InParanoid" id="A0A2G5DU97"/>